<dbReference type="KEGG" id="cel:CELE_F33C8.4"/>
<dbReference type="UCSC" id="F33C8.4">
    <property type="organism name" value="c. elegans"/>
</dbReference>
<dbReference type="Proteomes" id="UP000001940">
    <property type="component" value="Chromosome X"/>
</dbReference>
<dbReference type="HOGENOM" id="CLU_1305823_0_0_1"/>
<dbReference type="PaxDb" id="6239-F33C8.4"/>
<dbReference type="InterPro" id="IPR056660">
    <property type="entry name" value="DUF7758"/>
</dbReference>
<feature type="domain" description="DUF7758" evidence="1">
    <location>
        <begin position="52"/>
        <end position="147"/>
    </location>
</feature>
<dbReference type="SMR" id="Q17680"/>
<accession>Q19984</accession>
<dbReference type="WormBase" id="F33C8.4">
    <property type="protein sequence ID" value="CE37513"/>
    <property type="gene ID" value="WBGene00009358"/>
</dbReference>
<dbReference type="CTD" id="185223"/>
<evidence type="ECO:0000259" key="1">
    <source>
        <dbReference type="Pfam" id="PF24944"/>
    </source>
</evidence>
<evidence type="ECO:0007829" key="5">
    <source>
        <dbReference type="PeptideAtlas" id="Q17680"/>
    </source>
</evidence>
<name>Q17680_CAEEL</name>
<dbReference type="InParanoid" id="Q17680"/>
<dbReference type="STRING" id="6239.F33C8.4.1"/>
<dbReference type="GeneID" id="185223"/>
<dbReference type="OrthoDB" id="5814211at2759"/>
<organism evidence="2 3">
    <name type="scientific">Caenorhabditis elegans</name>
    <dbReference type="NCBI Taxonomy" id="6239"/>
    <lineage>
        <taxon>Eukaryota</taxon>
        <taxon>Metazoa</taxon>
        <taxon>Ecdysozoa</taxon>
        <taxon>Nematoda</taxon>
        <taxon>Chromadorea</taxon>
        <taxon>Rhabditida</taxon>
        <taxon>Rhabditina</taxon>
        <taxon>Rhabditomorpha</taxon>
        <taxon>Rhabditoidea</taxon>
        <taxon>Rhabditidae</taxon>
        <taxon>Peloderinae</taxon>
        <taxon>Caenorhabditis</taxon>
    </lineage>
</organism>
<dbReference type="PeptideAtlas" id="Q17680"/>
<protein>
    <submittedName>
        <fullName evidence="2">KIF-binding protein</fullName>
    </submittedName>
</protein>
<dbReference type="FunCoup" id="Q17680">
    <property type="interactions" value="1477"/>
</dbReference>
<dbReference type="PIR" id="T18969">
    <property type="entry name" value="T18969"/>
</dbReference>
<dbReference type="EMBL" id="BX284606">
    <property type="protein sequence ID" value="CAA94109.2"/>
    <property type="molecule type" value="Genomic_DNA"/>
</dbReference>
<sequence>MERTEAFNKARAQAEAGTLDDAFQTIEQYTAEDGIEYSLSEMQTVNIIVCEKLTSCSFEEKKDACLACLPLLEGCKLVKSAEWLELYLDAVYDVFSKLSRYARDEERSEAWNRVKEIYYEVTLAARKVWKEKNLPGGLEVYVSYAKLVKSYLDVADEDSFKICESYAKEAKFAGKGTLEDEDYRDTKKAIDTINKMITDAKHEKELIDDDED</sequence>
<dbReference type="RefSeq" id="NP_510446.2">
    <property type="nucleotide sequence ID" value="NM_078045.4"/>
</dbReference>
<dbReference type="Pfam" id="PF24944">
    <property type="entry name" value="DUF7758"/>
    <property type="match status" value="1"/>
</dbReference>
<dbReference type="OMA" id="EKKDACF"/>
<dbReference type="AGR" id="WB:WBGene00009358"/>
<evidence type="ECO:0000313" key="2">
    <source>
        <dbReference type="EMBL" id="CAA94109.2"/>
    </source>
</evidence>
<dbReference type="PANTHER" id="PTHR38624:SF1">
    <property type="entry name" value="KIF-BINDING PROTEIN"/>
    <property type="match status" value="1"/>
</dbReference>
<dbReference type="AlphaFoldDB" id="Q17680"/>
<evidence type="ECO:0000313" key="3">
    <source>
        <dbReference type="Proteomes" id="UP000001940"/>
    </source>
</evidence>
<dbReference type="eggNOG" id="ENOG502TFSM">
    <property type="taxonomic scope" value="Eukaryota"/>
</dbReference>
<proteinExistence type="evidence at protein level"/>
<keyword evidence="3" id="KW-1185">Reference proteome</keyword>
<keyword evidence="5" id="KW-1267">Proteomics identification</keyword>
<accession>Q17680</accession>
<dbReference type="Bgee" id="WBGene00009358">
    <property type="expression patterns" value="Expressed in larva and 2 other cell types or tissues"/>
</dbReference>
<reference evidence="2 3" key="1">
    <citation type="journal article" date="1998" name="Science">
        <title>Genome sequence of the nematode C. elegans: a platform for investigating biology.</title>
        <authorList>
            <consortium name="The C. elegans sequencing consortium"/>
            <person name="Sulson J.E."/>
            <person name="Waterston R."/>
        </authorList>
    </citation>
    <scope>NUCLEOTIDE SEQUENCE [LARGE SCALE GENOMIC DNA]</scope>
    <source>
        <strain evidence="2 3">Bristol N2</strain>
    </source>
</reference>
<gene>
    <name evidence="2" type="ORF">CELE_F33C8.4</name>
    <name evidence="2 4" type="ORF">F33C8.4</name>
</gene>
<evidence type="ECO:0000313" key="4">
    <source>
        <dbReference type="WormBase" id="F33C8.4"/>
    </source>
</evidence>
<dbReference type="PANTHER" id="PTHR38624">
    <property type="entry name" value="PROTEIN CBG08397-RELATED"/>
    <property type="match status" value="1"/>
</dbReference>